<name>A0A382VC09_9ZZZZ</name>
<dbReference type="EMBL" id="UINC01150822">
    <property type="protein sequence ID" value="SVD44072.1"/>
    <property type="molecule type" value="Genomic_DNA"/>
</dbReference>
<dbReference type="AlphaFoldDB" id="A0A382VC09"/>
<organism evidence="2">
    <name type="scientific">marine metagenome</name>
    <dbReference type="NCBI Taxonomy" id="408172"/>
    <lineage>
        <taxon>unclassified sequences</taxon>
        <taxon>metagenomes</taxon>
        <taxon>ecological metagenomes</taxon>
    </lineage>
</organism>
<feature type="region of interest" description="Disordered" evidence="1">
    <location>
        <begin position="56"/>
        <end position="76"/>
    </location>
</feature>
<proteinExistence type="predicted"/>
<gene>
    <name evidence="2" type="ORF">METZ01_LOCUS396926</name>
</gene>
<dbReference type="PROSITE" id="PS51257">
    <property type="entry name" value="PROKAR_LIPOPROTEIN"/>
    <property type="match status" value="1"/>
</dbReference>
<feature type="non-terminal residue" evidence="2">
    <location>
        <position position="137"/>
    </location>
</feature>
<evidence type="ECO:0000256" key="1">
    <source>
        <dbReference type="SAM" id="MobiDB-lite"/>
    </source>
</evidence>
<evidence type="ECO:0000313" key="2">
    <source>
        <dbReference type="EMBL" id="SVD44072.1"/>
    </source>
</evidence>
<protein>
    <recommendedName>
        <fullName evidence="3">Photosynthesis system II assembly factor Ycf48/Hcf136-like domain-containing protein</fullName>
    </recommendedName>
</protein>
<sequence length="137" mass="14729">MKKILHILLISYFSFTITSCTEIIAIGAAGGGAAYWYKDDISTWYDDFSKESDETVAKDDQTTDSTISEKTPSSRSLFVSVGGKGTILTSSNGTKWTKRTSGSKGKLRAVAYGNDTLVVVGFSGTILTSSDGTKWTK</sequence>
<accession>A0A382VC09</accession>
<evidence type="ECO:0008006" key="3">
    <source>
        <dbReference type="Google" id="ProtNLM"/>
    </source>
</evidence>
<feature type="compositionally biased region" description="Polar residues" evidence="1">
    <location>
        <begin position="63"/>
        <end position="76"/>
    </location>
</feature>
<reference evidence="2" key="1">
    <citation type="submission" date="2018-05" db="EMBL/GenBank/DDBJ databases">
        <authorList>
            <person name="Lanie J.A."/>
            <person name="Ng W.-L."/>
            <person name="Kazmierczak K.M."/>
            <person name="Andrzejewski T.M."/>
            <person name="Davidsen T.M."/>
            <person name="Wayne K.J."/>
            <person name="Tettelin H."/>
            <person name="Glass J.I."/>
            <person name="Rusch D."/>
            <person name="Podicherti R."/>
            <person name="Tsui H.-C.T."/>
            <person name="Winkler M.E."/>
        </authorList>
    </citation>
    <scope>NUCLEOTIDE SEQUENCE</scope>
</reference>